<feature type="domain" description="Rieske" evidence="8">
    <location>
        <begin position="65"/>
        <end position="149"/>
    </location>
</feature>
<dbReference type="Gene3D" id="2.102.10.10">
    <property type="entry name" value="Rieske [2Fe-2S] iron-sulphur domain"/>
    <property type="match status" value="1"/>
</dbReference>
<dbReference type="SUPFAM" id="SSF50022">
    <property type="entry name" value="ISP domain"/>
    <property type="match status" value="1"/>
</dbReference>
<comment type="cofactor">
    <cofactor evidence="7">
        <name>[2Fe-2S] cluster</name>
        <dbReference type="ChEBI" id="CHEBI:190135"/>
    </cofactor>
</comment>
<dbReference type="InterPro" id="IPR017941">
    <property type="entry name" value="Rieske_2Fe-2S"/>
</dbReference>
<evidence type="ECO:0000256" key="6">
    <source>
        <dbReference type="ARBA" id="ARBA00023157"/>
    </source>
</evidence>
<comment type="similarity">
    <text evidence="1">Belongs to the Rieske iron-sulfur protein family.</text>
</comment>
<dbReference type="PROSITE" id="PS51296">
    <property type="entry name" value="RIESKE"/>
    <property type="match status" value="1"/>
</dbReference>
<dbReference type="PANTHER" id="PTHR10134">
    <property type="entry name" value="CYTOCHROME B-C1 COMPLEX SUBUNIT RIESKE, MITOCHONDRIAL"/>
    <property type="match status" value="1"/>
</dbReference>
<accession>A0ABQ5SC59</accession>
<sequence>GSAIAALILADLISGRTHPWADLYSPSRITPALNISSLEDLGSEAAATARGLADTVLPRSVLGIMGHSQAEHLKPGEGAVVQEGVTKVAAYRTAEGHLVKHSAICPHMGCLLEWNPNDATFDCVCHGSQFDCCGNCINGPANNNLKELF</sequence>
<feature type="non-terminal residue" evidence="9">
    <location>
        <position position="1"/>
    </location>
</feature>
<dbReference type="InterPro" id="IPR005805">
    <property type="entry name" value="Rieske_Fe-S_prot_C"/>
</dbReference>
<protein>
    <recommendedName>
        <fullName evidence="8">Rieske domain-containing protein</fullName>
    </recommendedName>
</protein>
<dbReference type="Proteomes" id="UP001165090">
    <property type="component" value="Unassembled WGS sequence"/>
</dbReference>
<evidence type="ECO:0000256" key="2">
    <source>
        <dbReference type="ARBA" id="ARBA00022714"/>
    </source>
</evidence>
<evidence type="ECO:0000313" key="10">
    <source>
        <dbReference type="Proteomes" id="UP001165090"/>
    </source>
</evidence>
<keyword evidence="6" id="KW-1015">Disulfide bond</keyword>
<evidence type="ECO:0000256" key="4">
    <source>
        <dbReference type="ARBA" id="ARBA00023004"/>
    </source>
</evidence>
<reference evidence="9 10" key="1">
    <citation type="journal article" date="2023" name="IScience">
        <title>Expanded male sex-determining region conserved during the evolution of homothallism in the green alga Volvox.</title>
        <authorList>
            <person name="Yamamoto K."/>
            <person name="Matsuzaki R."/>
            <person name="Mahakham W."/>
            <person name="Heman W."/>
            <person name="Sekimoto H."/>
            <person name="Kawachi M."/>
            <person name="Minakuchi Y."/>
            <person name="Toyoda A."/>
            <person name="Nozaki H."/>
        </authorList>
    </citation>
    <scope>NUCLEOTIDE SEQUENCE [LARGE SCALE GENOMIC DNA]</scope>
    <source>
        <strain evidence="9 10">NIES-4468</strain>
    </source>
</reference>
<comment type="caution">
    <text evidence="9">The sequence shown here is derived from an EMBL/GenBank/DDBJ whole genome shotgun (WGS) entry which is preliminary data.</text>
</comment>
<dbReference type="InterPro" id="IPR014349">
    <property type="entry name" value="Rieske_Fe-S_prot"/>
</dbReference>
<dbReference type="PRINTS" id="PR00162">
    <property type="entry name" value="RIESKE"/>
</dbReference>
<proteinExistence type="inferred from homology"/>
<keyword evidence="3" id="KW-0479">Metal-binding</keyword>
<keyword evidence="10" id="KW-1185">Reference proteome</keyword>
<evidence type="ECO:0000313" key="9">
    <source>
        <dbReference type="EMBL" id="GLI67456.1"/>
    </source>
</evidence>
<evidence type="ECO:0000256" key="3">
    <source>
        <dbReference type="ARBA" id="ARBA00022723"/>
    </source>
</evidence>
<evidence type="ECO:0000256" key="5">
    <source>
        <dbReference type="ARBA" id="ARBA00023014"/>
    </source>
</evidence>
<evidence type="ECO:0000256" key="7">
    <source>
        <dbReference type="ARBA" id="ARBA00034078"/>
    </source>
</evidence>
<evidence type="ECO:0000259" key="8">
    <source>
        <dbReference type="PROSITE" id="PS51296"/>
    </source>
</evidence>
<name>A0ABQ5SC59_9CHLO</name>
<keyword evidence="5" id="KW-0411">Iron-sulfur</keyword>
<gene>
    <name evidence="9" type="ORF">VaNZ11_011629</name>
</gene>
<organism evidence="9 10">
    <name type="scientific">Volvox africanus</name>
    <dbReference type="NCBI Taxonomy" id="51714"/>
    <lineage>
        <taxon>Eukaryota</taxon>
        <taxon>Viridiplantae</taxon>
        <taxon>Chlorophyta</taxon>
        <taxon>core chlorophytes</taxon>
        <taxon>Chlorophyceae</taxon>
        <taxon>CS clade</taxon>
        <taxon>Chlamydomonadales</taxon>
        <taxon>Volvocaceae</taxon>
        <taxon>Volvox</taxon>
    </lineage>
</organism>
<dbReference type="EMBL" id="BSDZ01000078">
    <property type="protein sequence ID" value="GLI67456.1"/>
    <property type="molecule type" value="Genomic_DNA"/>
</dbReference>
<keyword evidence="2" id="KW-0001">2Fe-2S</keyword>
<keyword evidence="4" id="KW-0408">Iron</keyword>
<dbReference type="Pfam" id="PF00355">
    <property type="entry name" value="Rieske"/>
    <property type="match status" value="1"/>
</dbReference>
<evidence type="ECO:0000256" key="1">
    <source>
        <dbReference type="ARBA" id="ARBA00010651"/>
    </source>
</evidence>
<dbReference type="InterPro" id="IPR036922">
    <property type="entry name" value="Rieske_2Fe-2S_sf"/>
</dbReference>